<dbReference type="InterPro" id="IPR036396">
    <property type="entry name" value="Cyt_P450_sf"/>
</dbReference>
<comment type="caution">
    <text evidence="10">The sequence shown here is derived from an EMBL/GenBank/DDBJ whole genome shotgun (WGS) entry which is preliminary data.</text>
</comment>
<gene>
    <name evidence="10" type="ORF">B0T25DRAFT_226922</name>
</gene>
<proteinExistence type="inferred from homology"/>
<reference evidence="10" key="1">
    <citation type="journal article" date="2023" name="Mol. Phylogenet. Evol.">
        <title>Genome-scale phylogeny and comparative genomics of the fungal order Sordariales.</title>
        <authorList>
            <person name="Hensen N."/>
            <person name="Bonometti L."/>
            <person name="Westerberg I."/>
            <person name="Brannstrom I.O."/>
            <person name="Guillou S."/>
            <person name="Cros-Aarteil S."/>
            <person name="Calhoun S."/>
            <person name="Haridas S."/>
            <person name="Kuo A."/>
            <person name="Mondo S."/>
            <person name="Pangilinan J."/>
            <person name="Riley R."/>
            <person name="LaButti K."/>
            <person name="Andreopoulos B."/>
            <person name="Lipzen A."/>
            <person name="Chen C."/>
            <person name="Yan M."/>
            <person name="Daum C."/>
            <person name="Ng V."/>
            <person name="Clum A."/>
            <person name="Steindorff A."/>
            <person name="Ohm R.A."/>
            <person name="Martin F."/>
            <person name="Silar P."/>
            <person name="Natvig D.O."/>
            <person name="Lalanne C."/>
            <person name="Gautier V."/>
            <person name="Ament-Velasquez S.L."/>
            <person name="Kruys A."/>
            <person name="Hutchinson M.I."/>
            <person name="Powell A.J."/>
            <person name="Barry K."/>
            <person name="Miller A.N."/>
            <person name="Grigoriev I.V."/>
            <person name="Debuchy R."/>
            <person name="Gladieux P."/>
            <person name="Hiltunen Thoren M."/>
            <person name="Johannesson H."/>
        </authorList>
    </citation>
    <scope>NUCLEOTIDE SEQUENCE</scope>
    <source>
        <strain evidence="10">CBS 955.72</strain>
    </source>
</reference>
<evidence type="ECO:0000256" key="8">
    <source>
        <dbReference type="PIRSR" id="PIRSR602401-1"/>
    </source>
</evidence>
<dbReference type="InterPro" id="IPR050121">
    <property type="entry name" value="Cytochrome_P450_monoxygenase"/>
</dbReference>
<dbReference type="FunFam" id="1.10.630.10:FF:000047">
    <property type="entry name" value="Cytochrome P450 monooxygenase"/>
    <property type="match status" value="1"/>
</dbReference>
<dbReference type="Gene3D" id="1.10.630.10">
    <property type="entry name" value="Cytochrome P450"/>
    <property type="match status" value="1"/>
</dbReference>
<evidence type="ECO:0000256" key="1">
    <source>
        <dbReference type="ARBA" id="ARBA00001971"/>
    </source>
</evidence>
<dbReference type="GO" id="GO:0020037">
    <property type="term" value="F:heme binding"/>
    <property type="evidence" value="ECO:0007669"/>
    <property type="project" value="InterPro"/>
</dbReference>
<dbReference type="InterPro" id="IPR002401">
    <property type="entry name" value="Cyt_P450_E_grp-I"/>
</dbReference>
<evidence type="ECO:0000256" key="7">
    <source>
        <dbReference type="ARBA" id="ARBA00023033"/>
    </source>
</evidence>
<dbReference type="PANTHER" id="PTHR24305">
    <property type="entry name" value="CYTOCHROME P450"/>
    <property type="match status" value="1"/>
</dbReference>
<dbReference type="GO" id="GO:0009403">
    <property type="term" value="P:toxin biosynthetic process"/>
    <property type="evidence" value="ECO:0007669"/>
    <property type="project" value="UniProtKB-ARBA"/>
</dbReference>
<keyword evidence="5 9" id="KW-0560">Oxidoreductase</keyword>
<dbReference type="EMBL" id="JAUIQD010000005">
    <property type="protein sequence ID" value="KAK3348630.1"/>
    <property type="molecule type" value="Genomic_DNA"/>
</dbReference>
<dbReference type="AlphaFoldDB" id="A0AAJ0HD21"/>
<reference evidence="10" key="2">
    <citation type="submission" date="2023-06" db="EMBL/GenBank/DDBJ databases">
        <authorList>
            <consortium name="Lawrence Berkeley National Laboratory"/>
            <person name="Haridas S."/>
            <person name="Hensen N."/>
            <person name="Bonometti L."/>
            <person name="Westerberg I."/>
            <person name="Brannstrom I.O."/>
            <person name="Guillou S."/>
            <person name="Cros-Aarteil S."/>
            <person name="Calhoun S."/>
            <person name="Kuo A."/>
            <person name="Mondo S."/>
            <person name="Pangilinan J."/>
            <person name="Riley R."/>
            <person name="Labutti K."/>
            <person name="Andreopoulos B."/>
            <person name="Lipzen A."/>
            <person name="Chen C."/>
            <person name="Yanf M."/>
            <person name="Daum C."/>
            <person name="Ng V."/>
            <person name="Clum A."/>
            <person name="Steindorff A."/>
            <person name="Ohm R."/>
            <person name="Martin F."/>
            <person name="Silar P."/>
            <person name="Natvig D."/>
            <person name="Lalanne C."/>
            <person name="Gautier V."/>
            <person name="Ament-Velasquez S.L."/>
            <person name="Kruys A."/>
            <person name="Hutchinson M.I."/>
            <person name="Powell A.J."/>
            <person name="Barry K."/>
            <person name="Miller A.N."/>
            <person name="Grigoriev I.V."/>
            <person name="Debuchy R."/>
            <person name="Gladieux P."/>
            <person name="Thoren M.H."/>
            <person name="Johannesson H."/>
        </authorList>
    </citation>
    <scope>NUCLEOTIDE SEQUENCE</scope>
    <source>
        <strain evidence="10">CBS 955.72</strain>
    </source>
</reference>
<keyword evidence="3 8" id="KW-0349">Heme</keyword>
<evidence type="ECO:0000256" key="4">
    <source>
        <dbReference type="ARBA" id="ARBA00022723"/>
    </source>
</evidence>
<dbReference type="GO" id="GO:0004497">
    <property type="term" value="F:monooxygenase activity"/>
    <property type="evidence" value="ECO:0007669"/>
    <property type="project" value="UniProtKB-KW"/>
</dbReference>
<keyword evidence="4 8" id="KW-0479">Metal-binding</keyword>
<evidence type="ECO:0000256" key="6">
    <source>
        <dbReference type="ARBA" id="ARBA00023004"/>
    </source>
</evidence>
<comment type="similarity">
    <text evidence="2 9">Belongs to the cytochrome P450 family.</text>
</comment>
<dbReference type="Pfam" id="PF00067">
    <property type="entry name" value="p450"/>
    <property type="match status" value="1"/>
</dbReference>
<protein>
    <submittedName>
        <fullName evidence="10">Cytochrome P450</fullName>
    </submittedName>
</protein>
<sequence>MATPAWSFLNSLGLAALLATAYAIFSVVYNLCFHPLARFPGPILLRATRLGFIAKSIGGTLPIEMLDLHRRYGPVVRIAPDELAFSDAEAWKDIYGHKAEELPKAPMFYRTKAQPPSIVTEDRKNHAMLRRSVAPGFSDRALRDQEPIIGSYVDLLIRRLRESVVDPDRRDPTTGLQAKAPLDMMSWYNWCTFDIIGDLAFGEPFGCLEKGKSDPWVTAIFGTIRTSPILHATKLLGLEWLLLPIFKQLFKSRKLHALRTQEKLQRRMEMPADRPDLIEGLLRKKDEWNISMERLNINASTFIIAGSETTATLLSGLTYLLLKNPEALKQLTEEIRSSFNSEEEITLTSVSKLEYMMACINEGLRMYPPVPVGMPRIVPKGRGGVTIAGEFIPDNTTVSVWNWATYHLESNWSDPFSFHPERFLHDPKYAGDKLDSLQPFSIGPRNCVGRGLAIAEMRLILAKIVYNFDMEYVDTDKDWLDQKILLLWDKPALNVYLTPVDRT</sequence>
<dbReference type="Proteomes" id="UP001275084">
    <property type="component" value="Unassembled WGS sequence"/>
</dbReference>
<evidence type="ECO:0000256" key="9">
    <source>
        <dbReference type="RuleBase" id="RU000461"/>
    </source>
</evidence>
<feature type="binding site" description="axial binding residue" evidence="8">
    <location>
        <position position="447"/>
    </location>
    <ligand>
        <name>heme</name>
        <dbReference type="ChEBI" id="CHEBI:30413"/>
    </ligand>
    <ligandPart>
        <name>Fe</name>
        <dbReference type="ChEBI" id="CHEBI:18248"/>
    </ligandPart>
</feature>
<dbReference type="SUPFAM" id="SSF48264">
    <property type="entry name" value="Cytochrome P450"/>
    <property type="match status" value="1"/>
</dbReference>
<dbReference type="GO" id="GO:0005506">
    <property type="term" value="F:iron ion binding"/>
    <property type="evidence" value="ECO:0007669"/>
    <property type="project" value="InterPro"/>
</dbReference>
<organism evidence="10 11">
    <name type="scientific">Lasiosphaeria hispida</name>
    <dbReference type="NCBI Taxonomy" id="260671"/>
    <lineage>
        <taxon>Eukaryota</taxon>
        <taxon>Fungi</taxon>
        <taxon>Dikarya</taxon>
        <taxon>Ascomycota</taxon>
        <taxon>Pezizomycotina</taxon>
        <taxon>Sordariomycetes</taxon>
        <taxon>Sordariomycetidae</taxon>
        <taxon>Sordariales</taxon>
        <taxon>Lasiosphaeriaceae</taxon>
        <taxon>Lasiosphaeria</taxon>
    </lineage>
</organism>
<keyword evidence="11" id="KW-1185">Reference proteome</keyword>
<evidence type="ECO:0000313" key="10">
    <source>
        <dbReference type="EMBL" id="KAK3348630.1"/>
    </source>
</evidence>
<evidence type="ECO:0000313" key="11">
    <source>
        <dbReference type="Proteomes" id="UP001275084"/>
    </source>
</evidence>
<dbReference type="CDD" id="cd11058">
    <property type="entry name" value="CYP60B-like"/>
    <property type="match status" value="1"/>
</dbReference>
<keyword evidence="6 8" id="KW-0408">Iron</keyword>
<comment type="cofactor">
    <cofactor evidence="1 8">
        <name>heme</name>
        <dbReference type="ChEBI" id="CHEBI:30413"/>
    </cofactor>
</comment>
<dbReference type="PROSITE" id="PS00086">
    <property type="entry name" value="CYTOCHROME_P450"/>
    <property type="match status" value="1"/>
</dbReference>
<dbReference type="InterPro" id="IPR017972">
    <property type="entry name" value="Cyt_P450_CS"/>
</dbReference>
<dbReference type="InterPro" id="IPR001128">
    <property type="entry name" value="Cyt_P450"/>
</dbReference>
<keyword evidence="7 9" id="KW-0503">Monooxygenase</keyword>
<evidence type="ECO:0000256" key="5">
    <source>
        <dbReference type="ARBA" id="ARBA00023002"/>
    </source>
</evidence>
<name>A0AAJ0HD21_9PEZI</name>
<evidence type="ECO:0000256" key="2">
    <source>
        <dbReference type="ARBA" id="ARBA00010617"/>
    </source>
</evidence>
<dbReference type="GO" id="GO:0016705">
    <property type="term" value="F:oxidoreductase activity, acting on paired donors, with incorporation or reduction of molecular oxygen"/>
    <property type="evidence" value="ECO:0007669"/>
    <property type="project" value="InterPro"/>
</dbReference>
<accession>A0AAJ0HD21</accession>
<dbReference type="PANTHER" id="PTHR24305:SF230">
    <property type="entry name" value="P450, PUTATIVE (EUROFUNG)-RELATED"/>
    <property type="match status" value="1"/>
</dbReference>
<dbReference type="PRINTS" id="PR00463">
    <property type="entry name" value="EP450I"/>
</dbReference>
<evidence type="ECO:0000256" key="3">
    <source>
        <dbReference type="ARBA" id="ARBA00022617"/>
    </source>
</evidence>
<dbReference type="PRINTS" id="PR00385">
    <property type="entry name" value="P450"/>
</dbReference>